<name>A0A845E348_9BACI</name>
<dbReference type="Proteomes" id="UP000447393">
    <property type="component" value="Unassembled WGS sequence"/>
</dbReference>
<dbReference type="AlphaFoldDB" id="A0A845E348"/>
<evidence type="ECO:0000313" key="1">
    <source>
        <dbReference type="EMBL" id="MYL49680.1"/>
    </source>
</evidence>
<sequence length="91" mass="10464">MKENWTSRASLALSLKYDYVKIDSTAHYGEVNIIDMEKQQVLIQLFIDLKRNVVRKRGSLNGGGIEENELILEVKGNLAYWDHQTIEKNLG</sequence>
<reference evidence="1 2" key="1">
    <citation type="submission" date="2019-11" db="EMBL/GenBank/DDBJ databases">
        <title>Genome sequences of 17 halophilic strains isolated from different environments.</title>
        <authorList>
            <person name="Furrow R.E."/>
        </authorList>
    </citation>
    <scope>NUCLEOTIDE SEQUENCE [LARGE SCALE GENOMIC DNA]</scope>
    <source>
        <strain evidence="1 2">22505_10_Sand</strain>
    </source>
</reference>
<gene>
    <name evidence="1" type="ORF">GLV98_09280</name>
</gene>
<dbReference type="RefSeq" id="WP_160914296.1">
    <property type="nucleotide sequence ID" value="NZ_WMEZ01000002.1"/>
</dbReference>
<organism evidence="1 2">
    <name type="scientific">Halobacillus litoralis</name>
    <dbReference type="NCBI Taxonomy" id="45668"/>
    <lineage>
        <taxon>Bacteria</taxon>
        <taxon>Bacillati</taxon>
        <taxon>Bacillota</taxon>
        <taxon>Bacilli</taxon>
        <taxon>Bacillales</taxon>
        <taxon>Bacillaceae</taxon>
        <taxon>Halobacillus</taxon>
    </lineage>
</organism>
<dbReference type="EMBL" id="WMEZ01000002">
    <property type="protein sequence ID" value="MYL49680.1"/>
    <property type="molecule type" value="Genomic_DNA"/>
</dbReference>
<protein>
    <submittedName>
        <fullName evidence="1">Uncharacterized protein</fullName>
    </submittedName>
</protein>
<accession>A0A845E348</accession>
<evidence type="ECO:0000313" key="2">
    <source>
        <dbReference type="Proteomes" id="UP000447393"/>
    </source>
</evidence>
<comment type="caution">
    <text evidence="1">The sequence shown here is derived from an EMBL/GenBank/DDBJ whole genome shotgun (WGS) entry which is preliminary data.</text>
</comment>
<proteinExistence type="predicted"/>